<proteinExistence type="predicted"/>
<dbReference type="InterPro" id="IPR041677">
    <property type="entry name" value="DNA2/NAM7_AAA_11"/>
</dbReference>
<dbReference type="Proteomes" id="UP000664859">
    <property type="component" value="Unassembled WGS sequence"/>
</dbReference>
<keyword evidence="2" id="KW-0963">Cytoplasm</keyword>
<keyword evidence="4" id="KW-0863">Zinc-finger</keyword>
<evidence type="ECO:0000313" key="9">
    <source>
        <dbReference type="EMBL" id="KAG5175929.1"/>
    </source>
</evidence>
<keyword evidence="6" id="KW-0391">Immunity</keyword>
<dbReference type="GO" id="GO:0004386">
    <property type="term" value="F:helicase activity"/>
    <property type="evidence" value="ECO:0007669"/>
    <property type="project" value="InterPro"/>
</dbReference>
<evidence type="ECO:0000256" key="1">
    <source>
        <dbReference type="ARBA" id="ARBA00004496"/>
    </source>
</evidence>
<name>A0A836C7W3_9STRA</name>
<dbReference type="InterPro" id="IPR046439">
    <property type="entry name" value="ZF_RZ_dom"/>
</dbReference>
<evidence type="ECO:0000256" key="4">
    <source>
        <dbReference type="ARBA" id="ARBA00022771"/>
    </source>
</evidence>
<evidence type="ECO:0000256" key="3">
    <source>
        <dbReference type="ARBA" id="ARBA00022723"/>
    </source>
</evidence>
<dbReference type="InterPro" id="IPR027417">
    <property type="entry name" value="P-loop_NTPase"/>
</dbReference>
<evidence type="ECO:0000256" key="2">
    <source>
        <dbReference type="ARBA" id="ARBA00022490"/>
    </source>
</evidence>
<evidence type="ECO:0000313" key="10">
    <source>
        <dbReference type="Proteomes" id="UP000664859"/>
    </source>
</evidence>
<evidence type="ECO:0000256" key="7">
    <source>
        <dbReference type="SAM" id="MobiDB-lite"/>
    </source>
</evidence>
<dbReference type="InterPro" id="IPR041679">
    <property type="entry name" value="DNA2/NAM7-like_C"/>
</dbReference>
<evidence type="ECO:0000256" key="6">
    <source>
        <dbReference type="ARBA" id="ARBA00022859"/>
    </source>
</evidence>
<keyword evidence="3" id="KW-0479">Metal-binding</keyword>
<reference evidence="9" key="1">
    <citation type="submission" date="2021-02" db="EMBL/GenBank/DDBJ databases">
        <title>First Annotated Genome of the Yellow-green Alga Tribonema minus.</title>
        <authorList>
            <person name="Mahan K.M."/>
        </authorList>
    </citation>
    <scope>NUCLEOTIDE SEQUENCE</scope>
    <source>
        <strain evidence="9">UTEX B ZZ1240</strain>
    </source>
</reference>
<sequence>MPALTRFVDKMLKDGEAVLQVSKASRFVKGLLEYDDKAQLLQRLVLSKEHGFMRVREALSSGAGEAHFSAVTGPLFEMLSAAEWQRPLLRQPMMHLLLHIWTTPFLLEELASLSSSCSPATCTTICSFMCLVTSCITSARREPMTLQNLEQLMLRSTSGTERLSILCLRDGIPAAPAHCALVAGPKSMAPAWEPHAAQHAGGRHDNDHVNFRDIELLPTPAELLCQEPFLPHLMDTMDAAADIHQKVRSVLGAQFRLLREDVVAPMREQASTAAATNRYSGARTKCLEGARIVGVEFEPFPCGAACVAVAFTKKAGWDKSLWKESTGQYFSKGSMVCLRPQQQTEVNTEEGAAPPQSTTLFGLVLVKDVDKLCPAKPNQDPTIGIAFGRDTGAALRLVGVQHTSLELVMVSASYFAYRPVLEALQSMHAVPFPAELLDGQSVALGLHDSYLPAALDLPAEICTGDVVTIQRGEAFDAQALMERTSLDMSQGPPGTGKTFIGGTVARTILANTTCKVLCLCFTNHALDQFLEHLLDGGVKRIVRVGGRCTNPRLEPFKLQALTRGKRFSGGEASYHFDLKNRHTEVKERIESLSTLLTSPLTWEELLAGAAEPLSPDILASIVSASEAFGIPEEDVEGFIRAGGRKGRALKQDALFNQWARGHPPLRGMGCDHALWRLDRAARQQQLAVWRDALRAAVRDDLTTAINDAQKIAVAREEQRQREHVAVLKQARGFGITTTRAADSRALLEELAAEVVIVEEAGEVLEAHILTSVSETAKHMVLIGDHKQLRPKVESFRLTVEANRGYALNRSLFERLVTATTPLPHVLLKVQHRMRPEISSLVRACTYPELQDHPSVLNRPLVTGLGNRSIVFISHRQLEQGLVVPSGTGRKRRHSGWGERGGAESVGAPQSKLNHYEVEMAVAVVRFLLLQGYTPSQVVVLTPYLGQMREIRRALSKGEIATLISDMDLEELQRLQEDIGDDSDATAAAAGPAVKGGVRVATEQDLVVASLVRSNAQGKIGFLREPERANVLLSRARLGLIMIGNDATLRECDRTSLRLLLMVGAAACAASVCRVATPADCLPPKTMRRGEDQPYTPCGKCLKTVDSVDLPGGYTAGQVYCWQADAPDTIKCNTIVPHTFPDCGHEGNVECVQVTNNTAKCQHPCETTLECGHICTGTCSGCAALDPAHAPCAKICKRVLTCGHECSAGCHDPRPCPPCDKPCTMQCLHSKCGSKCAEVCAACVEPCSWICPHQGACPMPCGAPCTCLPCDKRCGAVMACGHQCPALCSEPCPAPELWCPQCGCHGDAVVDLIMQAPLSDINLDEPLQALVPLPCGHAYTAESLDGWIELARGYTSSVDSSGHTHWTGLSCMDGACSIKTCPACKCPISSVMRYGRVQRAAELKALDIKFLLHCQAQLRQLLQQETELQALLDSGGDAATRAMTAATTAGGLLSMHRCHLRMVRTQSPTRRVCEACCHIVAGCTAVDVMRVSAPATAPLLEALVAHGQLCCRLAEVQPAADVHAQAGTTYTAGITSLTEAIAKADKDNHLRLGGLARLTLARLHVTRAHSVGGGEADELVSQARTQLRWILYHNAAPVVKLHQEAQQLQQLALRAKQLTAAELQAIVAEVDRVEGGNNAGWTGAGHWFTCPGGHPYFIGECGGAMEQSACPDCGAAVGGHNHAVVQGNAQWQPGDLLHAERRDALERQL</sequence>
<dbReference type="SUPFAM" id="SSF52540">
    <property type="entry name" value="P-loop containing nucleoside triphosphate hydrolases"/>
    <property type="match status" value="1"/>
</dbReference>
<dbReference type="GO" id="GO:0008270">
    <property type="term" value="F:zinc ion binding"/>
    <property type="evidence" value="ECO:0007669"/>
    <property type="project" value="UniProtKB-KW"/>
</dbReference>
<evidence type="ECO:0000259" key="8">
    <source>
        <dbReference type="PROSITE" id="PS51981"/>
    </source>
</evidence>
<accession>A0A836C7W3</accession>
<dbReference type="OrthoDB" id="46073at2759"/>
<dbReference type="EMBL" id="JAFCMP010000543">
    <property type="protein sequence ID" value="KAG5175929.1"/>
    <property type="molecule type" value="Genomic_DNA"/>
</dbReference>
<dbReference type="GO" id="GO:0031380">
    <property type="term" value="C:nuclear RNA-directed RNA polymerase complex"/>
    <property type="evidence" value="ECO:0007669"/>
    <property type="project" value="TreeGrafter"/>
</dbReference>
<protein>
    <recommendedName>
        <fullName evidence="8">RZ-type domain-containing protein</fullName>
    </recommendedName>
</protein>
<dbReference type="InterPro" id="IPR045055">
    <property type="entry name" value="DNA2/NAM7-like"/>
</dbReference>
<dbReference type="PANTHER" id="PTHR10887">
    <property type="entry name" value="DNA2/NAM7 HELICASE FAMILY"/>
    <property type="match status" value="1"/>
</dbReference>
<dbReference type="Pfam" id="PF13086">
    <property type="entry name" value="AAA_11"/>
    <property type="match status" value="1"/>
</dbReference>
<dbReference type="InterPro" id="IPR047187">
    <property type="entry name" value="SF1_C_Upf1"/>
</dbReference>
<feature type="domain" description="RZ-type" evidence="8">
    <location>
        <begin position="1617"/>
        <end position="1703"/>
    </location>
</feature>
<dbReference type="Pfam" id="PF20173">
    <property type="entry name" value="ZnF_RZ-type"/>
    <property type="match status" value="1"/>
</dbReference>
<comment type="subcellular location">
    <subcellularLocation>
        <location evidence="1">Cytoplasm</location>
    </subcellularLocation>
</comment>
<dbReference type="GO" id="GO:0031048">
    <property type="term" value="P:regulatory ncRNA-mediated heterochromatin formation"/>
    <property type="evidence" value="ECO:0007669"/>
    <property type="project" value="TreeGrafter"/>
</dbReference>
<dbReference type="CDD" id="cd18808">
    <property type="entry name" value="SF1_C_Upf1"/>
    <property type="match status" value="1"/>
</dbReference>
<dbReference type="Gene3D" id="3.40.50.300">
    <property type="entry name" value="P-loop containing nucleotide triphosphate hydrolases"/>
    <property type="match status" value="2"/>
</dbReference>
<dbReference type="PROSITE" id="PS51981">
    <property type="entry name" value="ZF_RZ"/>
    <property type="match status" value="1"/>
</dbReference>
<evidence type="ECO:0000256" key="5">
    <source>
        <dbReference type="ARBA" id="ARBA00022833"/>
    </source>
</evidence>
<dbReference type="PANTHER" id="PTHR10887:SF341">
    <property type="entry name" value="NFX1-TYPE ZINC FINGER-CONTAINING PROTEIN 1"/>
    <property type="match status" value="1"/>
</dbReference>
<keyword evidence="5" id="KW-0862">Zinc</keyword>
<feature type="region of interest" description="Disordered" evidence="7">
    <location>
        <begin position="885"/>
        <end position="907"/>
    </location>
</feature>
<dbReference type="GO" id="GO:0002376">
    <property type="term" value="P:immune system process"/>
    <property type="evidence" value="ECO:0007669"/>
    <property type="project" value="UniProtKB-KW"/>
</dbReference>
<organism evidence="9 10">
    <name type="scientific">Tribonema minus</name>
    <dbReference type="NCBI Taxonomy" id="303371"/>
    <lineage>
        <taxon>Eukaryota</taxon>
        <taxon>Sar</taxon>
        <taxon>Stramenopiles</taxon>
        <taxon>Ochrophyta</taxon>
        <taxon>PX clade</taxon>
        <taxon>Xanthophyceae</taxon>
        <taxon>Tribonematales</taxon>
        <taxon>Tribonemataceae</taxon>
        <taxon>Tribonema</taxon>
    </lineage>
</organism>
<keyword evidence="10" id="KW-1185">Reference proteome</keyword>
<dbReference type="Pfam" id="PF13087">
    <property type="entry name" value="AAA_12"/>
    <property type="match status" value="1"/>
</dbReference>
<comment type="caution">
    <text evidence="9">The sequence shown here is derived from an EMBL/GenBank/DDBJ whole genome shotgun (WGS) entry which is preliminary data.</text>
</comment>
<gene>
    <name evidence="9" type="ORF">JKP88DRAFT_249852</name>
</gene>
<dbReference type="GO" id="GO:0005737">
    <property type="term" value="C:cytoplasm"/>
    <property type="evidence" value="ECO:0007669"/>
    <property type="project" value="UniProtKB-SubCell"/>
</dbReference>